<organism evidence="1 2">
    <name type="scientific">Elysia crispata</name>
    <name type="common">lettuce slug</name>
    <dbReference type="NCBI Taxonomy" id="231223"/>
    <lineage>
        <taxon>Eukaryota</taxon>
        <taxon>Metazoa</taxon>
        <taxon>Spiralia</taxon>
        <taxon>Lophotrochozoa</taxon>
        <taxon>Mollusca</taxon>
        <taxon>Gastropoda</taxon>
        <taxon>Heterobranchia</taxon>
        <taxon>Euthyneura</taxon>
        <taxon>Panpulmonata</taxon>
        <taxon>Sacoglossa</taxon>
        <taxon>Placobranchoidea</taxon>
        <taxon>Plakobranchidae</taxon>
        <taxon>Elysia</taxon>
    </lineage>
</organism>
<name>A0AAE1EDD2_9GAST</name>
<sequence>MTTIARKVLENSNLFISLVPGRCGEHLMLQFPLWTGHTDHSPFRNNFIGRSKLIVYGAEEEKVERVMMNGVLISYIRLYRLREAMTPGPASTSACRFLFPPQAVRPDLLGYHRARLNRCLGFTGKVGNTKRGLLGCTLAQALGEDKRSPVDQPERL</sequence>
<evidence type="ECO:0000313" key="2">
    <source>
        <dbReference type="Proteomes" id="UP001283361"/>
    </source>
</evidence>
<comment type="caution">
    <text evidence="1">The sequence shown here is derived from an EMBL/GenBank/DDBJ whole genome shotgun (WGS) entry which is preliminary data.</text>
</comment>
<keyword evidence="2" id="KW-1185">Reference proteome</keyword>
<gene>
    <name evidence="1" type="ORF">RRG08_048455</name>
</gene>
<dbReference type="AlphaFoldDB" id="A0AAE1EDD2"/>
<dbReference type="EMBL" id="JAWDGP010000283">
    <property type="protein sequence ID" value="KAK3801868.1"/>
    <property type="molecule type" value="Genomic_DNA"/>
</dbReference>
<dbReference type="Proteomes" id="UP001283361">
    <property type="component" value="Unassembled WGS sequence"/>
</dbReference>
<proteinExistence type="predicted"/>
<evidence type="ECO:0000313" key="1">
    <source>
        <dbReference type="EMBL" id="KAK3801868.1"/>
    </source>
</evidence>
<accession>A0AAE1EDD2</accession>
<reference evidence="1" key="1">
    <citation type="journal article" date="2023" name="G3 (Bethesda)">
        <title>A reference genome for the long-term kleptoplast-retaining sea slug Elysia crispata morphotype clarki.</title>
        <authorList>
            <person name="Eastman K.E."/>
            <person name="Pendleton A.L."/>
            <person name="Shaikh M.A."/>
            <person name="Suttiyut T."/>
            <person name="Ogas R."/>
            <person name="Tomko P."/>
            <person name="Gavelis G."/>
            <person name="Widhalm J.R."/>
            <person name="Wisecaver J.H."/>
        </authorList>
    </citation>
    <scope>NUCLEOTIDE SEQUENCE</scope>
    <source>
        <strain evidence="1">ECLA1</strain>
    </source>
</reference>
<protein>
    <submittedName>
        <fullName evidence="1">Uncharacterized protein</fullName>
    </submittedName>
</protein>